<dbReference type="EnsemblMetazoa" id="PPA13326.1">
    <property type="protein sequence ID" value="PPA13326.1"/>
    <property type="gene ID" value="WBGene00102880"/>
</dbReference>
<sequence length="383" mass="41916">MLLLVLVVPLTLACDSDHGRVTLRPTMQITFSHSVSWTYSPTTADNYYYSPHDSFRGAGQALRQQLAQRHINSDIDYAVRVKVPAVSAHVSSPEHHAQHGEHMLGRAGNEIVELAAVDRKCPDAVTGILLTRVKSCKRVVVDGISSRRRHLQGHRRCSLIQHEHHDDDNVAHRSLPVAERMRRQLLHFDVHVWENIATNVWVSLMSSAGAIVWGTMVPLTPGCLGPITATPTMRFTYSPPLAWTWNTVGNAVGGQSSTQQVAQYRINSDIEIAVMQALEASGYSTNGVSVSNTVNATEAFILPNAAPSCIADYYVSDTKAVTNKCAATESRFDAMPYNVSGTITVSFPLALLMNTYWVDIATKVWGSLAVNAGVKFVGLIDVI</sequence>
<name>A0A2A6CVN4_PRIPA</name>
<accession>A0A8R1YDL2</accession>
<reference evidence="2" key="1">
    <citation type="journal article" date="2008" name="Nat. Genet.">
        <title>The Pristionchus pacificus genome provides a unique perspective on nematode lifestyle and parasitism.</title>
        <authorList>
            <person name="Dieterich C."/>
            <person name="Clifton S.W."/>
            <person name="Schuster L.N."/>
            <person name="Chinwalla A."/>
            <person name="Delehaunty K."/>
            <person name="Dinkelacker I."/>
            <person name="Fulton L."/>
            <person name="Fulton R."/>
            <person name="Godfrey J."/>
            <person name="Minx P."/>
            <person name="Mitreva M."/>
            <person name="Roeseler W."/>
            <person name="Tian H."/>
            <person name="Witte H."/>
            <person name="Yang S.P."/>
            <person name="Wilson R.K."/>
            <person name="Sommer R.J."/>
        </authorList>
    </citation>
    <scope>NUCLEOTIDE SEQUENCE [LARGE SCALE GENOMIC DNA]</scope>
    <source>
        <strain evidence="2">PS312</strain>
    </source>
</reference>
<keyword evidence="2" id="KW-1185">Reference proteome</keyword>
<dbReference type="Proteomes" id="UP000005239">
    <property type="component" value="Unassembled WGS sequence"/>
</dbReference>
<dbReference type="AlphaFoldDB" id="A0A2A6CVN4"/>
<accession>A0A2A6CVN4</accession>
<reference evidence="1" key="2">
    <citation type="submission" date="2022-06" db="UniProtKB">
        <authorList>
            <consortium name="EnsemblMetazoa"/>
        </authorList>
    </citation>
    <scope>IDENTIFICATION</scope>
    <source>
        <strain evidence="1">PS312</strain>
    </source>
</reference>
<evidence type="ECO:0000313" key="2">
    <source>
        <dbReference type="Proteomes" id="UP000005239"/>
    </source>
</evidence>
<proteinExistence type="predicted"/>
<organism evidence="1 2">
    <name type="scientific">Pristionchus pacificus</name>
    <name type="common">Parasitic nematode worm</name>
    <dbReference type="NCBI Taxonomy" id="54126"/>
    <lineage>
        <taxon>Eukaryota</taxon>
        <taxon>Metazoa</taxon>
        <taxon>Ecdysozoa</taxon>
        <taxon>Nematoda</taxon>
        <taxon>Chromadorea</taxon>
        <taxon>Rhabditida</taxon>
        <taxon>Rhabditina</taxon>
        <taxon>Diplogasteromorpha</taxon>
        <taxon>Diplogasteroidea</taxon>
        <taxon>Neodiplogasteridae</taxon>
        <taxon>Pristionchus</taxon>
    </lineage>
</organism>
<gene>
    <name evidence="1" type="primary">WBGene00102880</name>
</gene>
<evidence type="ECO:0000313" key="1">
    <source>
        <dbReference type="EnsemblMetazoa" id="PPA13326.1"/>
    </source>
</evidence>
<protein>
    <submittedName>
        <fullName evidence="1">Uncharacterized protein</fullName>
    </submittedName>
</protein>